<evidence type="ECO:0000256" key="3">
    <source>
        <dbReference type="ARBA" id="ARBA00022963"/>
    </source>
</evidence>
<keyword evidence="3" id="KW-0442">Lipid degradation</keyword>
<evidence type="ECO:0000313" key="6">
    <source>
        <dbReference type="EMBL" id="PNH11287.1"/>
    </source>
</evidence>
<dbReference type="Proteomes" id="UP000236333">
    <property type="component" value="Unassembled WGS sequence"/>
</dbReference>
<evidence type="ECO:0000256" key="2">
    <source>
        <dbReference type="ARBA" id="ARBA00022801"/>
    </source>
</evidence>
<accession>A0A2J8AFJ0</accession>
<feature type="region of interest" description="Disordered" evidence="5">
    <location>
        <begin position="164"/>
        <end position="224"/>
    </location>
</feature>
<dbReference type="OrthoDB" id="2363873at2759"/>
<organism evidence="6 7">
    <name type="scientific">Tetrabaena socialis</name>
    <dbReference type="NCBI Taxonomy" id="47790"/>
    <lineage>
        <taxon>Eukaryota</taxon>
        <taxon>Viridiplantae</taxon>
        <taxon>Chlorophyta</taxon>
        <taxon>core chlorophytes</taxon>
        <taxon>Chlorophyceae</taxon>
        <taxon>CS clade</taxon>
        <taxon>Chlamydomonadales</taxon>
        <taxon>Tetrabaenaceae</taxon>
        <taxon>Tetrabaena</taxon>
    </lineage>
</organism>
<dbReference type="Pfam" id="PF03403">
    <property type="entry name" value="PAF-AH_p_II"/>
    <property type="match status" value="2"/>
</dbReference>
<dbReference type="Gene3D" id="3.40.50.1820">
    <property type="entry name" value="alpha/beta hydrolase"/>
    <property type="match status" value="1"/>
</dbReference>
<keyword evidence="4" id="KW-0443">Lipid metabolism</keyword>
<evidence type="ECO:0000256" key="5">
    <source>
        <dbReference type="SAM" id="MobiDB-lite"/>
    </source>
</evidence>
<dbReference type="PANTHER" id="PTHR10272">
    <property type="entry name" value="PLATELET-ACTIVATING FACTOR ACETYLHYDROLASE"/>
    <property type="match status" value="1"/>
</dbReference>
<gene>
    <name evidence="6" type="ORF">TSOC_001893</name>
</gene>
<evidence type="ECO:0000256" key="1">
    <source>
        <dbReference type="ARBA" id="ARBA00013201"/>
    </source>
</evidence>
<dbReference type="PANTHER" id="PTHR10272:SF0">
    <property type="entry name" value="PLATELET-ACTIVATING FACTOR ACETYLHYDROLASE"/>
    <property type="match status" value="1"/>
</dbReference>
<dbReference type="SUPFAM" id="SSF53474">
    <property type="entry name" value="alpha/beta-Hydrolases"/>
    <property type="match status" value="1"/>
</dbReference>
<feature type="compositionally biased region" description="Pro residues" evidence="5">
    <location>
        <begin position="172"/>
        <end position="183"/>
    </location>
</feature>
<name>A0A2J8AFJ0_9CHLO</name>
<keyword evidence="2 6" id="KW-0378">Hydrolase</keyword>
<evidence type="ECO:0000256" key="4">
    <source>
        <dbReference type="ARBA" id="ARBA00023098"/>
    </source>
</evidence>
<sequence>MNPPRHPVGVVDLGALNLELAASTSGSDASEGDPHRLAGRLFYPCVRQWTWACTWIPHANYARGYVGESQEGRYLFKMVPKGQQATLKNMAAKAVLTSIAWVLGASKVLPVYYRAPLSSPEALPLIIFSHGIAGTRNAYSSICTELASQGYVVMALEHGDGSASAARLPKLAPTPPPQRPAPAPESGAGAQADSEPSSSGSSAASAPGGGATAAADGDGSRQGAGGKGAGGFEFCFYGGFGDKAEQLRKTRYRVTEGVLELPAAVAASLKGKIDLSRAAVIGHSYGGATAAAAAAQLPCFRAAVSLDPWWDCFDDQWPVLNRWANPAPLLVIGSDDWNTPNAEGKLKCGGVNQERVLAAAAGGGGGAVLVVPSGSTHGSFDDVLLFFGRALTPMARLFNIRSSLEPRLALSINTWCISHFLGKHMPPRACTAAAAPEAAALLPAVRESDMDAYKEKLGDKAAILRVCAGVRA</sequence>
<dbReference type="GO" id="GO:0003847">
    <property type="term" value="F:1-alkyl-2-acetylglycerophosphocholine esterase activity"/>
    <property type="evidence" value="ECO:0007669"/>
    <property type="project" value="UniProtKB-EC"/>
</dbReference>
<dbReference type="InterPro" id="IPR029058">
    <property type="entry name" value="AB_hydrolase_fold"/>
</dbReference>
<dbReference type="GO" id="GO:0016042">
    <property type="term" value="P:lipid catabolic process"/>
    <property type="evidence" value="ECO:0007669"/>
    <property type="project" value="UniProtKB-KW"/>
</dbReference>
<protein>
    <recommendedName>
        <fullName evidence="1">1-alkyl-2-acetylglycerophosphocholine esterase</fullName>
        <ecNumber evidence="1">3.1.1.47</ecNumber>
    </recommendedName>
</protein>
<reference evidence="6 7" key="1">
    <citation type="journal article" date="2017" name="Mol. Biol. Evol.">
        <title>The 4-celled Tetrabaena socialis nuclear genome reveals the essential components for genetic control of cell number at the origin of multicellularity in the volvocine lineage.</title>
        <authorList>
            <person name="Featherston J."/>
            <person name="Arakaki Y."/>
            <person name="Hanschen E.R."/>
            <person name="Ferris P.J."/>
            <person name="Michod R.E."/>
            <person name="Olson B.J.S.C."/>
            <person name="Nozaki H."/>
            <person name="Durand P.M."/>
        </authorList>
    </citation>
    <scope>NUCLEOTIDE SEQUENCE [LARGE SCALE GENOMIC DNA]</scope>
    <source>
        <strain evidence="6 7">NIES-571</strain>
    </source>
</reference>
<dbReference type="EC" id="3.1.1.47" evidence="1"/>
<dbReference type="AlphaFoldDB" id="A0A2J8AFJ0"/>
<comment type="caution">
    <text evidence="6">The sequence shown here is derived from an EMBL/GenBank/DDBJ whole genome shotgun (WGS) entry which is preliminary data.</text>
</comment>
<evidence type="ECO:0000313" key="7">
    <source>
        <dbReference type="Proteomes" id="UP000236333"/>
    </source>
</evidence>
<feature type="compositionally biased region" description="Low complexity" evidence="5">
    <location>
        <begin position="192"/>
        <end position="217"/>
    </location>
</feature>
<keyword evidence="7" id="KW-1185">Reference proteome</keyword>
<dbReference type="EMBL" id="PGGS01000033">
    <property type="protein sequence ID" value="PNH11287.1"/>
    <property type="molecule type" value="Genomic_DNA"/>
</dbReference>
<proteinExistence type="predicted"/>